<dbReference type="Pfam" id="PF13700">
    <property type="entry name" value="DUF4158"/>
    <property type="match status" value="1"/>
</dbReference>
<keyword evidence="4" id="KW-1185">Reference proteome</keyword>
<accession>A0ABW8M7L5</accession>
<evidence type="ECO:0000313" key="4">
    <source>
        <dbReference type="Proteomes" id="UP001620295"/>
    </source>
</evidence>
<name>A0ABW8M7L5_9ACTN</name>
<dbReference type="InterPro" id="IPR025296">
    <property type="entry name" value="DUF4158"/>
</dbReference>
<gene>
    <name evidence="3" type="ORF">ACI2L5_50140</name>
</gene>
<evidence type="ECO:0000313" key="3">
    <source>
        <dbReference type="EMBL" id="MFK4272965.1"/>
    </source>
</evidence>
<comment type="caution">
    <text evidence="3">The sequence shown here is derived from an EMBL/GenBank/DDBJ whole genome shotgun (WGS) entry which is preliminary data.</text>
</comment>
<sequence>MATQVFSDKELERLRRFPEIGRDELFRFFTLTPADVAFVDPGRGCGPEDRLGLSVALCTLPWLGFVPDQVSGVPPVTVARLADQLNLNPGELRSYGRRAKARTEYLGARRDTRERGNEPLSAPVGWG</sequence>
<feature type="region of interest" description="Disordered" evidence="1">
    <location>
        <begin position="106"/>
        <end position="127"/>
    </location>
</feature>
<organism evidence="3 4">
    <name type="scientific">Streptomyces milbemycinicus</name>
    <dbReference type="NCBI Taxonomy" id="476552"/>
    <lineage>
        <taxon>Bacteria</taxon>
        <taxon>Bacillati</taxon>
        <taxon>Actinomycetota</taxon>
        <taxon>Actinomycetes</taxon>
        <taxon>Kitasatosporales</taxon>
        <taxon>Streptomycetaceae</taxon>
        <taxon>Streptomyces</taxon>
    </lineage>
</organism>
<evidence type="ECO:0000259" key="2">
    <source>
        <dbReference type="Pfam" id="PF13700"/>
    </source>
</evidence>
<feature type="domain" description="DUF4158" evidence="2">
    <location>
        <begin position="6"/>
        <end position="107"/>
    </location>
</feature>
<dbReference type="EMBL" id="JBJDQH010000036">
    <property type="protein sequence ID" value="MFK4272965.1"/>
    <property type="molecule type" value="Genomic_DNA"/>
</dbReference>
<dbReference type="RefSeq" id="WP_358647606.1">
    <property type="nucleotide sequence ID" value="NZ_JBFAEV010000074.1"/>
</dbReference>
<evidence type="ECO:0000256" key="1">
    <source>
        <dbReference type="SAM" id="MobiDB-lite"/>
    </source>
</evidence>
<protein>
    <submittedName>
        <fullName evidence="3">DUF4158 domain-containing protein</fullName>
    </submittedName>
</protein>
<feature type="compositionally biased region" description="Basic and acidic residues" evidence="1">
    <location>
        <begin position="106"/>
        <end position="117"/>
    </location>
</feature>
<proteinExistence type="predicted"/>
<reference evidence="3 4" key="1">
    <citation type="submission" date="2024-11" db="EMBL/GenBank/DDBJ databases">
        <title>The Natural Products Discovery Center: Release of the First 8490 Sequenced Strains for Exploring Actinobacteria Biosynthetic Diversity.</title>
        <authorList>
            <person name="Kalkreuter E."/>
            <person name="Kautsar S.A."/>
            <person name="Yang D."/>
            <person name="Bader C.D."/>
            <person name="Teijaro C.N."/>
            <person name="Fluegel L."/>
            <person name="Davis C.M."/>
            <person name="Simpson J.R."/>
            <person name="Lauterbach L."/>
            <person name="Steele A.D."/>
            <person name="Gui C."/>
            <person name="Meng S."/>
            <person name="Li G."/>
            <person name="Viehrig K."/>
            <person name="Ye F."/>
            <person name="Su P."/>
            <person name="Kiefer A.F."/>
            <person name="Nichols A."/>
            <person name="Cepeda A.J."/>
            <person name="Yan W."/>
            <person name="Fan B."/>
            <person name="Jiang Y."/>
            <person name="Adhikari A."/>
            <person name="Zheng C.-J."/>
            <person name="Schuster L."/>
            <person name="Cowan T.M."/>
            <person name="Smanski M.J."/>
            <person name="Chevrette M.G."/>
            <person name="De Carvalho L.P.S."/>
            <person name="Shen B."/>
        </authorList>
    </citation>
    <scope>NUCLEOTIDE SEQUENCE [LARGE SCALE GENOMIC DNA]</scope>
    <source>
        <strain evidence="3 4">NPDC020863</strain>
    </source>
</reference>
<dbReference type="Proteomes" id="UP001620295">
    <property type="component" value="Unassembled WGS sequence"/>
</dbReference>